<dbReference type="SUPFAM" id="SSF52540">
    <property type="entry name" value="P-loop containing nucleoside triphosphate hydrolases"/>
    <property type="match status" value="1"/>
</dbReference>
<dbReference type="PANTHER" id="PTHR10704">
    <property type="entry name" value="CARBOHYDRATE SULFOTRANSFERASE"/>
    <property type="match status" value="1"/>
</dbReference>
<dbReference type="InterPro" id="IPR027417">
    <property type="entry name" value="P-loop_NTPase"/>
</dbReference>
<dbReference type="InterPro" id="IPR051135">
    <property type="entry name" value="Gal/GlcNAc/GalNAc_ST"/>
</dbReference>
<protein>
    <submittedName>
        <fullName evidence="3">Carbohydrate sulfotransferase 1-like</fullName>
    </submittedName>
</protein>
<dbReference type="InterPro" id="IPR000863">
    <property type="entry name" value="Sulfotransferase_dom"/>
</dbReference>
<dbReference type="Pfam" id="PF00685">
    <property type="entry name" value="Sulfotransfer_1"/>
    <property type="match status" value="1"/>
</dbReference>
<sequence length="233" mass="27916">MEYYLTRTYLNYLPHPINNDVITSVCLSKSHRLIKVCRLYSLLEAEDLIKRDDIRIIFLVRDPRGMAASRMRFTNITTPNEHFNQVIYGEFKLHPKMEEVVSDYCHWLKVNYFTPLEHPVWLKHKYMMIRYEDLERKRKETVTKIYNFIGLKMRFDVLNSIFGDGEQFEQYDLTDNSEQWRHKLKMEEVVRIQEVCSSDIFKMFSYISVANEKQLLDNTTSLVGDLLYNVDSV</sequence>
<gene>
    <name evidence="3" type="primary">LOC102806029</name>
</gene>
<proteinExistence type="predicted"/>
<dbReference type="Gene3D" id="3.40.50.300">
    <property type="entry name" value="P-loop containing nucleotide triphosphate hydrolases"/>
    <property type="match status" value="1"/>
</dbReference>
<evidence type="ECO:0000259" key="1">
    <source>
        <dbReference type="Pfam" id="PF00685"/>
    </source>
</evidence>
<evidence type="ECO:0000313" key="2">
    <source>
        <dbReference type="Proteomes" id="UP000694865"/>
    </source>
</evidence>
<accession>A0ABM0LY81</accession>
<evidence type="ECO:0000313" key="3">
    <source>
        <dbReference type="RefSeq" id="XP_006812722.1"/>
    </source>
</evidence>
<dbReference type="GeneID" id="102806029"/>
<dbReference type="PANTHER" id="PTHR10704:SF44">
    <property type="entry name" value="LD35051P-RELATED"/>
    <property type="match status" value="1"/>
</dbReference>
<dbReference type="Proteomes" id="UP000694865">
    <property type="component" value="Unplaced"/>
</dbReference>
<feature type="domain" description="Sulfotransferase" evidence="1">
    <location>
        <begin position="47"/>
        <end position="161"/>
    </location>
</feature>
<organism evidence="2 3">
    <name type="scientific">Saccoglossus kowalevskii</name>
    <name type="common">Acorn worm</name>
    <dbReference type="NCBI Taxonomy" id="10224"/>
    <lineage>
        <taxon>Eukaryota</taxon>
        <taxon>Metazoa</taxon>
        <taxon>Hemichordata</taxon>
        <taxon>Enteropneusta</taxon>
        <taxon>Harrimaniidae</taxon>
        <taxon>Saccoglossus</taxon>
    </lineage>
</organism>
<name>A0ABM0LY81_SACKO</name>
<keyword evidence="2" id="KW-1185">Reference proteome</keyword>
<dbReference type="RefSeq" id="XP_006812722.1">
    <property type="nucleotide sequence ID" value="XM_006812659.1"/>
</dbReference>
<reference evidence="3" key="1">
    <citation type="submission" date="2025-08" db="UniProtKB">
        <authorList>
            <consortium name="RefSeq"/>
        </authorList>
    </citation>
    <scope>IDENTIFICATION</scope>
    <source>
        <tissue evidence="3">Testes</tissue>
    </source>
</reference>